<feature type="region of interest" description="Disordered" evidence="1">
    <location>
        <begin position="536"/>
        <end position="657"/>
    </location>
</feature>
<feature type="compositionally biased region" description="Low complexity" evidence="1">
    <location>
        <begin position="146"/>
        <end position="174"/>
    </location>
</feature>
<name>E4URW0_ARTGP</name>
<feature type="compositionally biased region" description="Polar residues" evidence="1">
    <location>
        <begin position="608"/>
        <end position="625"/>
    </location>
</feature>
<dbReference type="VEuPathDB" id="FungiDB:MGYG_03435"/>
<dbReference type="OrthoDB" id="3898179at2759"/>
<feature type="compositionally biased region" description="Polar residues" evidence="1">
    <location>
        <begin position="66"/>
        <end position="80"/>
    </location>
</feature>
<protein>
    <submittedName>
        <fullName evidence="2">Phosphoglycerate mutase</fullName>
    </submittedName>
</protein>
<dbReference type="SMART" id="SM00855">
    <property type="entry name" value="PGAM"/>
    <property type="match status" value="1"/>
</dbReference>
<dbReference type="GeneID" id="10028566"/>
<dbReference type="HOGENOM" id="CLU_018502_1_0_1"/>
<dbReference type="eggNOG" id="KOG3734">
    <property type="taxonomic scope" value="Eukaryota"/>
</dbReference>
<dbReference type="Gene3D" id="3.40.50.1240">
    <property type="entry name" value="Phosphoglycerate mutase-like"/>
    <property type="match status" value="2"/>
</dbReference>
<dbReference type="InterPro" id="IPR013078">
    <property type="entry name" value="His_Pase_superF_clade-1"/>
</dbReference>
<dbReference type="AlphaFoldDB" id="E4URW0"/>
<dbReference type="PANTHER" id="PTHR16469">
    <property type="entry name" value="UBIQUITIN-ASSOCIATED AND SH3 DOMAIN-CONTAINING BA-RELATED"/>
    <property type="match status" value="1"/>
</dbReference>
<evidence type="ECO:0000313" key="2">
    <source>
        <dbReference type="EMBL" id="EFR00431.1"/>
    </source>
</evidence>
<dbReference type="PANTHER" id="PTHR16469:SF27">
    <property type="entry name" value="UBIQUITIN-ASSOCIATED AND SH3 DOMAIN-CONTAINING BA-RELATED"/>
    <property type="match status" value="1"/>
</dbReference>
<dbReference type="InterPro" id="IPR029033">
    <property type="entry name" value="His_PPase_superfam"/>
</dbReference>
<sequence>MGKPPSVIIVVRHGARLDAADKQWHLTSPTPYDPPLTYGGWKQSRALGVRIGSLLHYRELHGRLPSTLSSSDPSQESGQPPSGLPEQEQRKHRIIIHSSPFLRCVQTGISLSAGISQSKRTSADSSPHQRPQSSTAPPKSHHRWRPSSPRPQRQGSPQLTPIQEPQESQEPQVPAGKVNAQQPKTSLPDEKLCLLRLDAWLGEWLTPDYFDQITPPPGSVMMLAGAKASLLREEDSVPSGVSTRSARGNFPGGWNGFASASVAAPDQAKAENIPPSASASAATTPGDKTGTESTATDRPASLQGLPKLSTAPEPHTDTEYIPPTPTYAISPSDPIPAGYVAHARDACVDVDYQWDSMRAPLGWGSGGEYGEEWSSMHRRFRNGLERMISWYKTADCGKSKRRLSHREECQLVSNEPQATEDHEEGDGTDTVLIIITHGAGCNAIIGALTNRPALLDVGMASLTLAAHKSPTADDEAAAQPTSILRKLGPSEVSEEYEVILVNSTEHLRVNNNSSAQSPSPRVFPSSISSYRHRFTSLSSVPDSPENGFSIGPSRSSSFNGTTGELHNPSRSFSGDRHAAPGLWGSTPASERVDDMMPNFEGSAGSLRGTGNASNPASTRNNTSDGAPQRARSQHGLWNSRSREPVSKRRWTVTERGV</sequence>
<feature type="region of interest" description="Disordered" evidence="1">
    <location>
        <begin position="115"/>
        <end position="184"/>
    </location>
</feature>
<organism evidence="3">
    <name type="scientific">Arthroderma gypseum (strain ATCC MYA-4604 / CBS 118893)</name>
    <name type="common">Microsporum gypseum</name>
    <dbReference type="NCBI Taxonomy" id="535722"/>
    <lineage>
        <taxon>Eukaryota</taxon>
        <taxon>Fungi</taxon>
        <taxon>Dikarya</taxon>
        <taxon>Ascomycota</taxon>
        <taxon>Pezizomycotina</taxon>
        <taxon>Eurotiomycetes</taxon>
        <taxon>Eurotiomycetidae</taxon>
        <taxon>Onygenales</taxon>
        <taxon>Arthrodermataceae</taxon>
        <taxon>Nannizzia</taxon>
    </lineage>
</organism>
<keyword evidence="3" id="KW-1185">Reference proteome</keyword>
<reference evidence="3" key="1">
    <citation type="journal article" date="2012" name="MBio">
        <title>Comparative genome analysis of Trichophyton rubrum and related dermatophytes reveals candidate genes involved in infection.</title>
        <authorList>
            <person name="Martinez D.A."/>
            <person name="Oliver B.G."/>
            <person name="Graeser Y."/>
            <person name="Goldberg J.M."/>
            <person name="Li W."/>
            <person name="Martinez-Rossi N.M."/>
            <person name="Monod M."/>
            <person name="Shelest E."/>
            <person name="Barton R.C."/>
            <person name="Birch E."/>
            <person name="Brakhage A.A."/>
            <person name="Chen Z."/>
            <person name="Gurr S.J."/>
            <person name="Heiman D."/>
            <person name="Heitman J."/>
            <person name="Kosti I."/>
            <person name="Rossi A."/>
            <person name="Saif S."/>
            <person name="Samalova M."/>
            <person name="Saunders C.W."/>
            <person name="Shea T."/>
            <person name="Summerbell R.C."/>
            <person name="Xu J."/>
            <person name="Young S."/>
            <person name="Zeng Q."/>
            <person name="Birren B.W."/>
            <person name="Cuomo C.A."/>
            <person name="White T.C."/>
        </authorList>
    </citation>
    <scope>NUCLEOTIDE SEQUENCE [LARGE SCALE GENOMIC DNA]</scope>
    <source>
        <strain evidence="3">ATCC MYA-4604 / CBS 118893</strain>
    </source>
</reference>
<dbReference type="SUPFAM" id="SSF53254">
    <property type="entry name" value="Phosphoglycerate mutase-like"/>
    <property type="match status" value="1"/>
</dbReference>
<dbReference type="InterPro" id="IPR051710">
    <property type="entry name" value="Phosphatase_SH3-domain"/>
</dbReference>
<evidence type="ECO:0000256" key="1">
    <source>
        <dbReference type="SAM" id="MobiDB-lite"/>
    </source>
</evidence>
<feature type="compositionally biased region" description="Low complexity" evidence="1">
    <location>
        <begin position="274"/>
        <end position="285"/>
    </location>
</feature>
<accession>E4URW0</accession>
<dbReference type="CDD" id="cd07040">
    <property type="entry name" value="HP"/>
    <property type="match status" value="1"/>
</dbReference>
<dbReference type="EMBL" id="DS989824">
    <property type="protein sequence ID" value="EFR00431.1"/>
    <property type="molecule type" value="Genomic_DNA"/>
</dbReference>
<proteinExistence type="predicted"/>
<dbReference type="STRING" id="535722.E4URW0"/>
<dbReference type="Proteomes" id="UP000002669">
    <property type="component" value="Unassembled WGS sequence"/>
</dbReference>
<feature type="region of interest" description="Disordered" evidence="1">
    <location>
        <begin position="265"/>
        <end position="316"/>
    </location>
</feature>
<evidence type="ECO:0000313" key="3">
    <source>
        <dbReference type="Proteomes" id="UP000002669"/>
    </source>
</evidence>
<dbReference type="RefSeq" id="XP_003173261.1">
    <property type="nucleotide sequence ID" value="XM_003173213.1"/>
</dbReference>
<dbReference type="InParanoid" id="E4URW0"/>
<feature type="compositionally biased region" description="Polar residues" evidence="1">
    <location>
        <begin position="115"/>
        <end position="136"/>
    </location>
</feature>
<gene>
    <name evidence="2" type="ORF">MGYG_03435</name>
</gene>
<dbReference type="OMA" id="WDSMRAP"/>
<feature type="region of interest" description="Disordered" evidence="1">
    <location>
        <begin position="64"/>
        <end position="89"/>
    </location>
</feature>
<feature type="compositionally biased region" description="Polar residues" evidence="1">
    <location>
        <begin position="552"/>
        <end position="572"/>
    </location>
</feature>